<name>A0AAE0FUT3_9CHLO</name>
<sequence>RRRSALRGCGVHGCVGQSYGWWKGEMALAGLECGRCGESETRTEGVGRAVAWVEMGNVVGEFGCERCGGRETWAEGVGRASCV</sequence>
<reference evidence="1 2" key="1">
    <citation type="journal article" date="2015" name="Genome Biol. Evol.">
        <title>Comparative Genomics of a Bacterivorous Green Alga Reveals Evolutionary Causalities and Consequences of Phago-Mixotrophic Mode of Nutrition.</title>
        <authorList>
            <person name="Burns J.A."/>
            <person name="Paasch A."/>
            <person name="Narechania A."/>
            <person name="Kim E."/>
        </authorList>
    </citation>
    <scope>NUCLEOTIDE SEQUENCE [LARGE SCALE GENOMIC DNA]</scope>
    <source>
        <strain evidence="1 2">PLY_AMNH</strain>
    </source>
</reference>
<feature type="non-terminal residue" evidence="1">
    <location>
        <position position="1"/>
    </location>
</feature>
<dbReference type="AlphaFoldDB" id="A0AAE0FUT3"/>
<accession>A0AAE0FUT3</accession>
<protein>
    <submittedName>
        <fullName evidence="1">Uncharacterized protein</fullName>
    </submittedName>
</protein>
<dbReference type="Proteomes" id="UP001190700">
    <property type="component" value="Unassembled WGS sequence"/>
</dbReference>
<feature type="non-terminal residue" evidence="1">
    <location>
        <position position="83"/>
    </location>
</feature>
<keyword evidence="2" id="KW-1185">Reference proteome</keyword>
<gene>
    <name evidence="1" type="ORF">CYMTET_25087</name>
</gene>
<proteinExistence type="predicted"/>
<comment type="caution">
    <text evidence="1">The sequence shown here is derived from an EMBL/GenBank/DDBJ whole genome shotgun (WGS) entry which is preliminary data.</text>
</comment>
<evidence type="ECO:0000313" key="2">
    <source>
        <dbReference type="Proteomes" id="UP001190700"/>
    </source>
</evidence>
<evidence type="ECO:0000313" key="1">
    <source>
        <dbReference type="EMBL" id="KAK3266275.1"/>
    </source>
</evidence>
<organism evidence="1 2">
    <name type="scientific">Cymbomonas tetramitiformis</name>
    <dbReference type="NCBI Taxonomy" id="36881"/>
    <lineage>
        <taxon>Eukaryota</taxon>
        <taxon>Viridiplantae</taxon>
        <taxon>Chlorophyta</taxon>
        <taxon>Pyramimonadophyceae</taxon>
        <taxon>Pyramimonadales</taxon>
        <taxon>Pyramimonadaceae</taxon>
        <taxon>Cymbomonas</taxon>
    </lineage>
</organism>
<dbReference type="EMBL" id="LGRX02013275">
    <property type="protein sequence ID" value="KAK3266275.1"/>
    <property type="molecule type" value="Genomic_DNA"/>
</dbReference>